<reference evidence="1" key="1">
    <citation type="submission" date="2020-03" db="EMBL/GenBank/DDBJ databases">
        <title>The deep terrestrial virosphere.</title>
        <authorList>
            <person name="Holmfeldt K."/>
            <person name="Nilsson E."/>
            <person name="Simone D."/>
            <person name="Lopez-Fernandez M."/>
            <person name="Wu X."/>
            <person name="de Brujin I."/>
            <person name="Lundin D."/>
            <person name="Andersson A."/>
            <person name="Bertilsson S."/>
            <person name="Dopson M."/>
        </authorList>
    </citation>
    <scope>NUCLEOTIDE SEQUENCE</scope>
    <source>
        <strain evidence="1">TM448A02511</strain>
        <strain evidence="2">TM448B02531</strain>
    </source>
</reference>
<evidence type="ECO:0000313" key="2">
    <source>
        <dbReference type="EMBL" id="QJI01406.1"/>
    </source>
</evidence>
<protein>
    <recommendedName>
        <fullName evidence="3">Capsid protein</fullName>
    </recommendedName>
</protein>
<dbReference type="AlphaFoldDB" id="A0A6H1ZW60"/>
<dbReference type="EMBL" id="MT144318">
    <property type="protein sequence ID" value="QJA52163.1"/>
    <property type="molecule type" value="Genomic_DNA"/>
</dbReference>
<accession>A0A6H1ZW60</accession>
<evidence type="ECO:0008006" key="3">
    <source>
        <dbReference type="Google" id="ProtNLM"/>
    </source>
</evidence>
<sequence>MAGNFATWLNTVTLPEFSDLVMKQFSHQKEMVQPAAAQLFVQEDLTGWGSDSKRFDEVDIETFAKLKRQGENSQKAKAGIGYNKTMYAKRYAMEINVSWEYRRYSQQYATQVKADLVNLNHFVPQRFELNLSHVFSFATSTAYTDMDGESIDVSTGDALALAYSAHTLAHSASTYRNRVNGDPVMSQGALEAGESLFVTDILSNFGERRVLRANKVFTSDDPNTCRTLKQILNSTADIDAAHAGVENTYKGKYTHVELPYLATTATGARDATKKRWWGIIAAYGNPTNSLQAYYGVFEGANMKSPAAGNNGEDFSNDDWKYGVRGSMGQCVLSGRGLVMSCPSS</sequence>
<organism evidence="1">
    <name type="scientific">viral metagenome</name>
    <dbReference type="NCBI Taxonomy" id="1070528"/>
    <lineage>
        <taxon>unclassified sequences</taxon>
        <taxon>metagenomes</taxon>
        <taxon>organismal metagenomes</taxon>
    </lineage>
</organism>
<proteinExistence type="predicted"/>
<gene>
    <name evidence="1" type="ORF">TM448A02511_0005</name>
    <name evidence="2" type="ORF">TM448B02531_0004</name>
</gene>
<name>A0A6H1ZW60_9ZZZZ</name>
<evidence type="ECO:0000313" key="1">
    <source>
        <dbReference type="EMBL" id="QJA52163.1"/>
    </source>
</evidence>
<dbReference type="EMBL" id="MT144921">
    <property type="protein sequence ID" value="QJI01406.1"/>
    <property type="molecule type" value="Genomic_DNA"/>
</dbReference>